<dbReference type="Gramene" id="MELO3C024655.2.1">
    <property type="protein sequence ID" value="MELO3C024655.2.1"/>
    <property type="gene ID" value="MELO3C024655.2"/>
</dbReference>
<evidence type="ECO:0000256" key="2">
    <source>
        <dbReference type="ARBA" id="ARBA00005189"/>
    </source>
</evidence>
<keyword evidence="9" id="KW-0443">Lipid metabolism</keyword>
<dbReference type="GO" id="GO:0042761">
    <property type="term" value="P:very long-chain fatty acid biosynthetic process"/>
    <property type="evidence" value="ECO:0007669"/>
    <property type="project" value="TreeGrafter"/>
</dbReference>
<accession>A0A9I9DXG3</accession>
<keyword evidence="6" id="KW-0276">Fatty acid metabolism</keyword>
<keyword evidence="8" id="KW-0560">Oxidoreductase</keyword>
<evidence type="ECO:0000256" key="6">
    <source>
        <dbReference type="ARBA" id="ARBA00022832"/>
    </source>
</evidence>
<feature type="transmembrane region" description="Helical" evidence="12">
    <location>
        <begin position="124"/>
        <end position="148"/>
    </location>
</feature>
<protein>
    <recommendedName>
        <fullName evidence="14">Palmitoyl-monogalactosyldiacylglycerol delta-7 desaturase, chloroplastic-like</fullName>
    </recommendedName>
</protein>
<dbReference type="GO" id="GO:0005789">
    <property type="term" value="C:endoplasmic reticulum membrane"/>
    <property type="evidence" value="ECO:0007669"/>
    <property type="project" value="TreeGrafter"/>
</dbReference>
<comment type="subcellular location">
    <subcellularLocation>
        <location evidence="1">Membrane</location>
        <topology evidence="1">Multi-pass membrane protein</topology>
    </subcellularLocation>
</comment>
<dbReference type="PANTHER" id="PTHR11351">
    <property type="entry name" value="ACYL-COA DESATURASE"/>
    <property type="match status" value="1"/>
</dbReference>
<feature type="transmembrane region" description="Helical" evidence="12">
    <location>
        <begin position="29"/>
        <end position="49"/>
    </location>
</feature>
<evidence type="ECO:0000256" key="12">
    <source>
        <dbReference type="SAM" id="Phobius"/>
    </source>
</evidence>
<comment type="similarity">
    <text evidence="3">Belongs to the fatty acid desaturase type 1 family.</text>
</comment>
<organism evidence="13">
    <name type="scientific">Cucumis melo</name>
    <name type="common">Muskmelon</name>
    <dbReference type="NCBI Taxonomy" id="3656"/>
    <lineage>
        <taxon>Eukaryota</taxon>
        <taxon>Viridiplantae</taxon>
        <taxon>Streptophyta</taxon>
        <taxon>Embryophyta</taxon>
        <taxon>Tracheophyta</taxon>
        <taxon>Spermatophyta</taxon>
        <taxon>Magnoliopsida</taxon>
        <taxon>eudicotyledons</taxon>
        <taxon>Gunneridae</taxon>
        <taxon>Pentapetalae</taxon>
        <taxon>rosids</taxon>
        <taxon>fabids</taxon>
        <taxon>Cucurbitales</taxon>
        <taxon>Cucurbitaceae</taxon>
        <taxon>Benincaseae</taxon>
        <taxon>Cucumis</taxon>
    </lineage>
</organism>
<reference evidence="13" key="1">
    <citation type="submission" date="2023-03" db="UniProtKB">
        <authorList>
            <consortium name="EnsemblPlants"/>
        </authorList>
    </citation>
    <scope>IDENTIFICATION</scope>
</reference>
<evidence type="ECO:0000256" key="11">
    <source>
        <dbReference type="ARBA" id="ARBA00023160"/>
    </source>
</evidence>
<evidence type="ECO:0000256" key="8">
    <source>
        <dbReference type="ARBA" id="ARBA00023002"/>
    </source>
</evidence>
<dbReference type="EnsemblPlants" id="MELO3C024655.2.1">
    <property type="protein sequence ID" value="MELO3C024655.2.1"/>
    <property type="gene ID" value="MELO3C024655.2"/>
</dbReference>
<comment type="pathway">
    <text evidence="2">Lipid metabolism.</text>
</comment>
<keyword evidence="4" id="KW-0444">Lipid biosynthesis</keyword>
<dbReference type="CDD" id="cd03505">
    <property type="entry name" value="Delta9-FADS-like"/>
    <property type="match status" value="1"/>
</dbReference>
<evidence type="ECO:0000256" key="1">
    <source>
        <dbReference type="ARBA" id="ARBA00004141"/>
    </source>
</evidence>
<keyword evidence="10 12" id="KW-0472">Membrane</keyword>
<sequence>MDVLMEPSEIERSPTSFGKEEWAEIHKEMAFIIFLLHLLSIFAPFQFSWSALWGDPIDWVSTHRYHHQVADTNKDPQRLEQRFLLLSNYYGSNKRVNSRKKVRRDNVEDLEKQSFYKFIHKTYIIHPIALAILLYAVGGMPFLIWGMVKWGKQQWKTRDLSLNNGWMSLVSFGESWHNNHHAFPYSARHGFEWWQIDFSWYAINFLQAIGVATNVKLPPPKVIHNQNPL</sequence>
<name>A0A9I9DXG3_CUCME</name>
<dbReference type="GO" id="GO:0016717">
    <property type="term" value="F:oxidoreductase activity, acting on paired donors, with oxidation of a pair of donors resulting in the reduction of molecular oxygen to two molecules of water"/>
    <property type="evidence" value="ECO:0007669"/>
    <property type="project" value="InterPro"/>
</dbReference>
<keyword evidence="5 12" id="KW-0812">Transmembrane</keyword>
<evidence type="ECO:0000256" key="10">
    <source>
        <dbReference type="ARBA" id="ARBA00023136"/>
    </source>
</evidence>
<evidence type="ECO:0000256" key="7">
    <source>
        <dbReference type="ARBA" id="ARBA00022989"/>
    </source>
</evidence>
<evidence type="ECO:0000256" key="9">
    <source>
        <dbReference type="ARBA" id="ARBA00023098"/>
    </source>
</evidence>
<keyword evidence="7 12" id="KW-1133">Transmembrane helix</keyword>
<evidence type="ECO:0000256" key="4">
    <source>
        <dbReference type="ARBA" id="ARBA00022516"/>
    </source>
</evidence>
<evidence type="ECO:0000313" key="13">
    <source>
        <dbReference type="EnsemblPlants" id="MELO3C024655.2.1"/>
    </source>
</evidence>
<dbReference type="InterPro" id="IPR015876">
    <property type="entry name" value="Acyl-CoA_DS"/>
</dbReference>
<evidence type="ECO:0008006" key="14">
    <source>
        <dbReference type="Google" id="ProtNLM"/>
    </source>
</evidence>
<proteinExistence type="inferred from homology"/>
<evidence type="ECO:0000256" key="5">
    <source>
        <dbReference type="ARBA" id="ARBA00022692"/>
    </source>
</evidence>
<dbReference type="PANTHER" id="PTHR11351:SF31">
    <property type="entry name" value="DESATURASE 1, ISOFORM A-RELATED"/>
    <property type="match status" value="1"/>
</dbReference>
<keyword evidence="11" id="KW-0275">Fatty acid biosynthesis</keyword>
<evidence type="ECO:0000256" key="3">
    <source>
        <dbReference type="ARBA" id="ARBA00009295"/>
    </source>
</evidence>
<dbReference type="AlphaFoldDB" id="A0A9I9DXG3"/>